<dbReference type="EMBL" id="MGJT01000004">
    <property type="protein sequence ID" value="OGN13600.1"/>
    <property type="molecule type" value="Genomic_DNA"/>
</dbReference>
<proteinExistence type="predicted"/>
<evidence type="ECO:0000256" key="1">
    <source>
        <dbReference type="SAM" id="Phobius"/>
    </source>
</evidence>
<keyword evidence="1" id="KW-0812">Transmembrane</keyword>
<feature type="transmembrane region" description="Helical" evidence="1">
    <location>
        <begin position="28"/>
        <end position="48"/>
    </location>
</feature>
<dbReference type="AlphaFoldDB" id="A0A1F8FLK0"/>
<evidence type="ECO:0008006" key="4">
    <source>
        <dbReference type="Google" id="ProtNLM"/>
    </source>
</evidence>
<comment type="caution">
    <text evidence="2">The sequence shown here is derived from an EMBL/GenBank/DDBJ whole genome shotgun (WGS) entry which is preliminary data.</text>
</comment>
<sequence>MEQGGTISLLPESRRKLEINVPGENRPLYMGAAVVFISLLLFVTLKLYTSSLTGQFTELENEINTTESQRDKQFEKEALLLNKQFALIGSLLQNHLIWSNVLISVQNLTSSQVQMKTVLGNISESKLEVVGRAASFTTIAKQIAALLSNEAVTDVSLDKVSSFSTGVLEYSMRIVFDKNKFLLTKEK</sequence>
<protein>
    <recommendedName>
        <fullName evidence="4">Fimbrial assembly protein</fullName>
    </recommendedName>
</protein>
<accession>A0A1F8FLK0</accession>
<evidence type="ECO:0000313" key="2">
    <source>
        <dbReference type="EMBL" id="OGN13600.1"/>
    </source>
</evidence>
<reference evidence="2 3" key="1">
    <citation type="journal article" date="2016" name="Nat. Commun.">
        <title>Thousands of microbial genomes shed light on interconnected biogeochemical processes in an aquifer system.</title>
        <authorList>
            <person name="Anantharaman K."/>
            <person name="Brown C.T."/>
            <person name="Hug L.A."/>
            <person name="Sharon I."/>
            <person name="Castelle C.J."/>
            <person name="Probst A.J."/>
            <person name="Thomas B.C."/>
            <person name="Singh A."/>
            <person name="Wilkins M.J."/>
            <person name="Karaoz U."/>
            <person name="Brodie E.L."/>
            <person name="Williams K.H."/>
            <person name="Hubbard S.S."/>
            <person name="Banfield J.F."/>
        </authorList>
    </citation>
    <scope>NUCLEOTIDE SEQUENCE [LARGE SCALE GENOMIC DNA]</scope>
</reference>
<evidence type="ECO:0000313" key="3">
    <source>
        <dbReference type="Proteomes" id="UP000178197"/>
    </source>
</evidence>
<dbReference type="Proteomes" id="UP000178197">
    <property type="component" value="Unassembled WGS sequence"/>
</dbReference>
<name>A0A1F8FLK0_9BACT</name>
<keyword evidence="1" id="KW-0472">Membrane</keyword>
<keyword evidence="1" id="KW-1133">Transmembrane helix</keyword>
<organism evidence="2 3">
    <name type="scientific">Candidatus Yanofskybacteria bacterium RIFCSPHIGHO2_02_FULL_43_15c</name>
    <dbReference type="NCBI Taxonomy" id="1802679"/>
    <lineage>
        <taxon>Bacteria</taxon>
        <taxon>Candidatus Yanofskyibacteriota</taxon>
    </lineage>
</organism>
<gene>
    <name evidence="2" type="ORF">A3C71_02150</name>
</gene>